<dbReference type="InterPro" id="IPR003805">
    <property type="entry name" value="CobS"/>
</dbReference>
<evidence type="ECO:0000256" key="9">
    <source>
        <dbReference type="ARBA" id="ARBA00022679"/>
    </source>
</evidence>
<comment type="catalytic activity">
    <reaction evidence="17 19">
        <text>alpha-ribazole + adenosylcob(III)inamide-GDP = adenosylcob(III)alamin + GMP + H(+)</text>
        <dbReference type="Rhea" id="RHEA:16049"/>
        <dbReference type="ChEBI" id="CHEBI:10329"/>
        <dbReference type="ChEBI" id="CHEBI:15378"/>
        <dbReference type="ChEBI" id="CHEBI:18408"/>
        <dbReference type="ChEBI" id="CHEBI:58115"/>
        <dbReference type="ChEBI" id="CHEBI:60487"/>
        <dbReference type="EC" id="2.7.8.26"/>
    </reaction>
</comment>
<evidence type="ECO:0000256" key="1">
    <source>
        <dbReference type="ARBA" id="ARBA00001946"/>
    </source>
</evidence>
<comment type="pathway">
    <text evidence="3 19">Cofactor biosynthesis; adenosylcobalamin biosynthesis; adenosylcobalamin from cob(II)yrinate a,c-diamide: step 7/7.</text>
</comment>
<dbReference type="PANTHER" id="PTHR34148">
    <property type="entry name" value="ADENOSYLCOBINAMIDE-GDP RIBAZOLETRANSFERASE"/>
    <property type="match status" value="1"/>
</dbReference>
<dbReference type="NCBIfam" id="TIGR00317">
    <property type="entry name" value="cobS"/>
    <property type="match status" value="1"/>
</dbReference>
<evidence type="ECO:0000256" key="17">
    <source>
        <dbReference type="ARBA" id="ARBA00048623"/>
    </source>
</evidence>
<sequence>MTPRADILKDVVADLRIAASFVTILPVASSKPSGEGAIARATWALPAAGLLVGLAGALVYKVAIRVGLTPDIAALLALATTALITGALHEDGLADTADGLGGGRTRERKLEIMRDSRIGSYGVCVLILSFGLRWSALAAIARPWTVMLALCAAHAAARAGLPAFMSLVAPARPDGLSANAGAPPGRSVATSFAIGTLALALALGPGKALVALVLLSLAGLMLARLAIRQIGGQTGDILGAFEQVGEILILLVAAAFLHGGG</sequence>
<evidence type="ECO:0000256" key="8">
    <source>
        <dbReference type="ARBA" id="ARBA00022573"/>
    </source>
</evidence>
<keyword evidence="11 19" id="KW-0460">Magnesium</keyword>
<evidence type="ECO:0000256" key="4">
    <source>
        <dbReference type="ARBA" id="ARBA00010561"/>
    </source>
</evidence>
<dbReference type="GO" id="GO:0009236">
    <property type="term" value="P:cobalamin biosynthetic process"/>
    <property type="evidence" value="ECO:0007669"/>
    <property type="project" value="UniProtKB-UniRule"/>
</dbReference>
<evidence type="ECO:0000313" key="21">
    <source>
        <dbReference type="Proteomes" id="UP000051936"/>
    </source>
</evidence>
<keyword evidence="10 19" id="KW-0812">Transmembrane</keyword>
<evidence type="ECO:0000256" key="19">
    <source>
        <dbReference type="HAMAP-Rule" id="MF_00719"/>
    </source>
</evidence>
<organism evidence="20 21">
    <name type="scientific">Bradyrhizobium manausense</name>
    <dbReference type="NCBI Taxonomy" id="989370"/>
    <lineage>
        <taxon>Bacteria</taxon>
        <taxon>Pseudomonadati</taxon>
        <taxon>Pseudomonadota</taxon>
        <taxon>Alphaproteobacteria</taxon>
        <taxon>Hyphomicrobiales</taxon>
        <taxon>Nitrobacteraceae</taxon>
        <taxon>Bradyrhizobium</taxon>
    </lineage>
</organism>
<feature type="transmembrane region" description="Helical" evidence="19">
    <location>
        <begin position="41"/>
        <end position="60"/>
    </location>
</feature>
<dbReference type="Pfam" id="PF02654">
    <property type="entry name" value="CobS"/>
    <property type="match status" value="1"/>
</dbReference>
<dbReference type="EC" id="2.7.8.26" evidence="5 19"/>
<dbReference type="GO" id="GO:0005886">
    <property type="term" value="C:plasma membrane"/>
    <property type="evidence" value="ECO:0007669"/>
    <property type="project" value="UniProtKB-SubCell"/>
</dbReference>
<evidence type="ECO:0000256" key="7">
    <source>
        <dbReference type="ARBA" id="ARBA00022475"/>
    </source>
</evidence>
<evidence type="ECO:0000313" key="20">
    <source>
        <dbReference type="EMBL" id="KRQ01141.1"/>
    </source>
</evidence>
<evidence type="ECO:0000256" key="12">
    <source>
        <dbReference type="ARBA" id="ARBA00022989"/>
    </source>
</evidence>
<keyword evidence="13 19" id="KW-0472">Membrane</keyword>
<dbReference type="EMBL" id="LJYG01000112">
    <property type="protein sequence ID" value="KRQ01141.1"/>
    <property type="molecule type" value="Genomic_DNA"/>
</dbReference>
<evidence type="ECO:0000256" key="10">
    <source>
        <dbReference type="ARBA" id="ARBA00022692"/>
    </source>
</evidence>
<name>A0A0R3D134_9BRAD</name>
<dbReference type="RefSeq" id="WP_057758893.1">
    <property type="nucleotide sequence ID" value="NZ_LJYG01000112.1"/>
</dbReference>
<comment type="caution">
    <text evidence="20">The sequence shown here is derived from an EMBL/GenBank/DDBJ whole genome shotgun (WGS) entry which is preliminary data.</text>
</comment>
<reference evidence="20 21" key="1">
    <citation type="submission" date="2015-09" db="EMBL/GenBank/DDBJ databases">
        <title>Draft Genome Sequence of Bradyrhizobium manausense Strain BR 3351T, a Novel Symbiotic Nitrogen-Fixing Alphaproteobacterium Isolated from Brazilian Amazon Rain Forest.</title>
        <authorList>
            <person name="De Araujo J.L."/>
            <person name="Zilli J.E."/>
        </authorList>
    </citation>
    <scope>NUCLEOTIDE SEQUENCE [LARGE SCALE GENOMIC DNA]</scope>
    <source>
        <strain evidence="20 21">BR3351</strain>
    </source>
</reference>
<comment type="catalytic activity">
    <reaction evidence="18 19">
        <text>alpha-ribazole 5'-phosphate + adenosylcob(III)inamide-GDP = adenosylcob(III)alamin 5'-phosphate + GMP + H(+)</text>
        <dbReference type="Rhea" id="RHEA:23560"/>
        <dbReference type="ChEBI" id="CHEBI:15378"/>
        <dbReference type="ChEBI" id="CHEBI:57918"/>
        <dbReference type="ChEBI" id="CHEBI:58115"/>
        <dbReference type="ChEBI" id="CHEBI:60487"/>
        <dbReference type="ChEBI" id="CHEBI:60493"/>
        <dbReference type="EC" id="2.7.8.26"/>
    </reaction>
</comment>
<dbReference type="AlphaFoldDB" id="A0A0R3D134"/>
<dbReference type="STRING" id="989370.AOQ71_39905"/>
<evidence type="ECO:0000256" key="13">
    <source>
        <dbReference type="ARBA" id="ARBA00023136"/>
    </source>
</evidence>
<proteinExistence type="inferred from homology"/>
<evidence type="ECO:0000256" key="14">
    <source>
        <dbReference type="ARBA" id="ARBA00025228"/>
    </source>
</evidence>
<dbReference type="Proteomes" id="UP000051936">
    <property type="component" value="Unassembled WGS sequence"/>
</dbReference>
<dbReference type="GO" id="GO:0051073">
    <property type="term" value="F:adenosylcobinamide-GDP ribazoletransferase activity"/>
    <property type="evidence" value="ECO:0007669"/>
    <property type="project" value="UniProtKB-UniRule"/>
</dbReference>
<accession>A0A0R3D134</accession>
<comment type="similarity">
    <text evidence="4 19">Belongs to the CobS family.</text>
</comment>
<keyword evidence="7 19" id="KW-1003">Cell membrane</keyword>
<keyword evidence="8 19" id="KW-0169">Cobalamin biosynthesis</keyword>
<evidence type="ECO:0000256" key="15">
    <source>
        <dbReference type="ARBA" id="ARBA00032605"/>
    </source>
</evidence>
<keyword evidence="21" id="KW-1185">Reference proteome</keyword>
<gene>
    <name evidence="19" type="primary">cobS</name>
    <name evidence="20" type="ORF">AOQ71_39905</name>
</gene>
<feature type="transmembrane region" description="Helical" evidence="19">
    <location>
        <begin position="118"/>
        <end position="140"/>
    </location>
</feature>
<keyword evidence="12 19" id="KW-1133">Transmembrane helix</keyword>
<evidence type="ECO:0000256" key="3">
    <source>
        <dbReference type="ARBA" id="ARBA00004663"/>
    </source>
</evidence>
<keyword evidence="9 19" id="KW-0808">Transferase</keyword>
<evidence type="ECO:0000256" key="11">
    <source>
        <dbReference type="ARBA" id="ARBA00022842"/>
    </source>
</evidence>
<comment type="cofactor">
    <cofactor evidence="1 19">
        <name>Mg(2+)</name>
        <dbReference type="ChEBI" id="CHEBI:18420"/>
    </cofactor>
</comment>
<dbReference type="GO" id="GO:0008818">
    <property type="term" value="F:cobalamin 5'-phosphate synthase activity"/>
    <property type="evidence" value="ECO:0007669"/>
    <property type="project" value="UniProtKB-UniRule"/>
</dbReference>
<dbReference type="PANTHER" id="PTHR34148:SF1">
    <property type="entry name" value="ADENOSYLCOBINAMIDE-GDP RIBAZOLETRANSFERASE"/>
    <property type="match status" value="1"/>
</dbReference>
<comment type="subcellular location">
    <subcellularLocation>
        <location evidence="2 19">Cell membrane</location>
        <topology evidence="2 19">Multi-pass membrane protein</topology>
    </subcellularLocation>
</comment>
<feature type="transmembrane region" description="Helical" evidence="19">
    <location>
        <begin position="146"/>
        <end position="171"/>
    </location>
</feature>
<evidence type="ECO:0000256" key="2">
    <source>
        <dbReference type="ARBA" id="ARBA00004651"/>
    </source>
</evidence>
<feature type="transmembrane region" description="Helical" evidence="19">
    <location>
        <begin position="239"/>
        <end position="258"/>
    </location>
</feature>
<evidence type="ECO:0000256" key="16">
    <source>
        <dbReference type="ARBA" id="ARBA00032853"/>
    </source>
</evidence>
<evidence type="ECO:0000256" key="6">
    <source>
        <dbReference type="ARBA" id="ARBA00015850"/>
    </source>
</evidence>
<dbReference type="UniPathway" id="UPA00148">
    <property type="reaction ID" value="UER00238"/>
</dbReference>
<comment type="function">
    <text evidence="14 19">Joins adenosylcobinamide-GDP and alpha-ribazole to generate adenosylcobalamin (Ado-cobalamin). Also synthesizes adenosylcobalamin 5'-phosphate from adenosylcobinamide-GDP and alpha-ribazole 5'-phosphate.</text>
</comment>
<protein>
    <recommendedName>
        <fullName evidence="6 19">Adenosylcobinamide-GDP ribazoletransferase</fullName>
        <ecNumber evidence="5 19">2.7.8.26</ecNumber>
    </recommendedName>
    <alternativeName>
        <fullName evidence="16 19">Cobalamin synthase</fullName>
    </alternativeName>
    <alternativeName>
        <fullName evidence="15 19">Cobalamin-5'-phosphate synthase</fullName>
    </alternativeName>
</protein>
<evidence type="ECO:0000256" key="5">
    <source>
        <dbReference type="ARBA" id="ARBA00013200"/>
    </source>
</evidence>
<dbReference type="OrthoDB" id="9794626at2"/>
<evidence type="ECO:0000256" key="18">
    <source>
        <dbReference type="ARBA" id="ARBA00049504"/>
    </source>
</evidence>
<dbReference type="HAMAP" id="MF_00719">
    <property type="entry name" value="CobS"/>
    <property type="match status" value="1"/>
</dbReference>